<name>A0A7S4CN18_9EUGL</name>
<organism evidence="12">
    <name type="scientific">Eutreptiella gymnastica</name>
    <dbReference type="NCBI Taxonomy" id="73025"/>
    <lineage>
        <taxon>Eukaryota</taxon>
        <taxon>Discoba</taxon>
        <taxon>Euglenozoa</taxon>
        <taxon>Euglenida</taxon>
        <taxon>Spirocuta</taxon>
        <taxon>Euglenophyceae</taxon>
        <taxon>Eutreptiales</taxon>
        <taxon>Eutreptiaceae</taxon>
        <taxon>Eutreptiella</taxon>
    </lineage>
</organism>
<dbReference type="Pfam" id="PF01699">
    <property type="entry name" value="Na_Ca_ex"/>
    <property type="match status" value="2"/>
</dbReference>
<feature type="transmembrane region" description="Helical" evidence="9">
    <location>
        <begin position="390"/>
        <end position="410"/>
    </location>
</feature>
<dbReference type="Gene3D" id="1.20.1420.30">
    <property type="entry name" value="NCX, central ion-binding region"/>
    <property type="match status" value="1"/>
</dbReference>
<comment type="subcellular location">
    <subcellularLocation>
        <location evidence="1">Endomembrane system</location>
        <topology evidence="1">Multi-pass membrane protein</topology>
    </subcellularLocation>
</comment>
<gene>
    <name evidence="12" type="ORF">EGYM00163_LOCUS12735</name>
</gene>
<dbReference type="AlphaFoldDB" id="A0A7S4CN18"/>
<feature type="transmembrane region" description="Helical" evidence="9">
    <location>
        <begin position="364"/>
        <end position="383"/>
    </location>
</feature>
<evidence type="ECO:0000256" key="4">
    <source>
        <dbReference type="ARBA" id="ARBA00022692"/>
    </source>
</evidence>
<dbReference type="NCBIfam" id="TIGR00378">
    <property type="entry name" value="cax"/>
    <property type="match status" value="1"/>
</dbReference>
<keyword evidence="5 9" id="KW-0106">Calcium</keyword>
<feature type="transmembrane region" description="Helical" evidence="9">
    <location>
        <begin position="90"/>
        <end position="107"/>
    </location>
</feature>
<feature type="transmembrane region" description="Helical" evidence="9">
    <location>
        <begin position="119"/>
        <end position="142"/>
    </location>
</feature>
<dbReference type="InterPro" id="IPR004713">
    <property type="entry name" value="CaH_exchang"/>
</dbReference>
<evidence type="ECO:0000256" key="8">
    <source>
        <dbReference type="ARBA" id="ARBA00023136"/>
    </source>
</evidence>
<evidence type="ECO:0000256" key="10">
    <source>
        <dbReference type="SAM" id="MobiDB-lite"/>
    </source>
</evidence>
<dbReference type="GO" id="GO:0012505">
    <property type="term" value="C:endomembrane system"/>
    <property type="evidence" value="ECO:0007669"/>
    <property type="project" value="UniProtKB-SubCell"/>
</dbReference>
<evidence type="ECO:0000256" key="9">
    <source>
        <dbReference type="RuleBase" id="RU365028"/>
    </source>
</evidence>
<dbReference type="InterPro" id="IPR004798">
    <property type="entry name" value="CAX-like"/>
</dbReference>
<feature type="domain" description="Sodium/calcium exchanger membrane region" evidence="11">
    <location>
        <begin position="266"/>
        <end position="403"/>
    </location>
</feature>
<dbReference type="GO" id="GO:0005774">
    <property type="term" value="C:vacuolar membrane"/>
    <property type="evidence" value="ECO:0007669"/>
    <property type="project" value="UniProtKB-ARBA"/>
</dbReference>
<keyword evidence="6 9" id="KW-1133">Transmembrane helix</keyword>
<feature type="region of interest" description="Disordered" evidence="10">
    <location>
        <begin position="1"/>
        <end position="52"/>
    </location>
</feature>
<evidence type="ECO:0000259" key="11">
    <source>
        <dbReference type="Pfam" id="PF01699"/>
    </source>
</evidence>
<evidence type="ECO:0000256" key="1">
    <source>
        <dbReference type="ARBA" id="ARBA00004127"/>
    </source>
</evidence>
<dbReference type="InterPro" id="IPR044880">
    <property type="entry name" value="NCX_ion-bd_dom_sf"/>
</dbReference>
<feature type="transmembrane region" description="Helical" evidence="9">
    <location>
        <begin position="219"/>
        <end position="238"/>
    </location>
</feature>
<keyword evidence="9" id="KW-0050">Antiport</keyword>
<feature type="transmembrane region" description="Helical" evidence="9">
    <location>
        <begin position="154"/>
        <end position="176"/>
    </location>
</feature>
<keyword evidence="4 9" id="KW-0812">Transmembrane</keyword>
<evidence type="ECO:0000313" key="12">
    <source>
        <dbReference type="EMBL" id="CAE0801614.1"/>
    </source>
</evidence>
<feature type="transmembrane region" description="Helical" evidence="9">
    <location>
        <begin position="62"/>
        <end position="84"/>
    </location>
</feature>
<reference evidence="12" key="1">
    <citation type="submission" date="2021-01" db="EMBL/GenBank/DDBJ databases">
        <authorList>
            <person name="Corre E."/>
            <person name="Pelletier E."/>
            <person name="Niang G."/>
            <person name="Scheremetjew M."/>
            <person name="Finn R."/>
            <person name="Kale V."/>
            <person name="Holt S."/>
            <person name="Cochrane G."/>
            <person name="Meng A."/>
            <person name="Brown T."/>
            <person name="Cohen L."/>
        </authorList>
    </citation>
    <scope>NUCLEOTIDE SEQUENCE</scope>
    <source>
        <strain evidence="12">CCMP1594</strain>
    </source>
</reference>
<keyword evidence="7 9" id="KW-0406">Ion transport</keyword>
<feature type="transmembrane region" description="Helical" evidence="9">
    <location>
        <begin position="259"/>
        <end position="280"/>
    </location>
</feature>
<keyword evidence="3 9" id="KW-0109">Calcium transport</keyword>
<feature type="transmembrane region" description="Helical" evidence="9">
    <location>
        <begin position="329"/>
        <end position="352"/>
    </location>
</feature>
<evidence type="ECO:0000256" key="3">
    <source>
        <dbReference type="ARBA" id="ARBA00022568"/>
    </source>
</evidence>
<dbReference type="NCBIfam" id="TIGR00846">
    <property type="entry name" value="caca2"/>
    <property type="match status" value="1"/>
</dbReference>
<dbReference type="GO" id="GO:0015369">
    <property type="term" value="F:calcium:proton antiporter activity"/>
    <property type="evidence" value="ECO:0007669"/>
    <property type="project" value="UniProtKB-UniRule"/>
</dbReference>
<feature type="transmembrane region" description="Helical" evidence="9">
    <location>
        <begin position="300"/>
        <end position="322"/>
    </location>
</feature>
<protein>
    <recommendedName>
        <fullName evidence="11">Sodium/calcium exchanger membrane region domain-containing protein</fullName>
    </recommendedName>
</protein>
<evidence type="ECO:0000256" key="6">
    <source>
        <dbReference type="ARBA" id="ARBA00022989"/>
    </source>
</evidence>
<keyword evidence="2 9" id="KW-0813">Transport</keyword>
<feature type="transmembrane region" description="Helical" evidence="9">
    <location>
        <begin position="188"/>
        <end position="207"/>
    </location>
</feature>
<sequence>MDEKTWQPKARPKYNLKKDVEMTEIPQSDVHDPDDDDDESVTTPPPPPNDEQMSTWAGLKDIFLGNAVNWLLLITPLGLVAYMAGWNDTAVFFFNFFPIIPLAWLLGRATEEVSCRTGQVIGGFLNATFGNAVEVILAIVGLRKNMVELIQASLLGSVLSNMLLVLGCAFFCGGLFHKEQKFNTAIAVTNCSLLFLACIALCLPTVYSYVIPDTDNEVAMSHVMAVGMALTYVQFLYFQMGTHSYLFEDAEDDEESEPVLSMSASMVLMGFITVLVAVHTEFLTDAVDGTVRQTGLNERFIGIILLPIIGNAAEHVSAVTVAMKNKMTLAVNIALGSATQISVCVIPMTVVIGWGLNVRMDLNFHIYEVLALVVSVLLVAEMVRNGKSNWLAGSILMMGYLLIGAGFLYMPKLMEKEKAAM</sequence>
<evidence type="ECO:0000256" key="5">
    <source>
        <dbReference type="ARBA" id="ARBA00022837"/>
    </source>
</evidence>
<evidence type="ECO:0000256" key="7">
    <source>
        <dbReference type="ARBA" id="ARBA00023065"/>
    </source>
</evidence>
<dbReference type="GO" id="GO:0006874">
    <property type="term" value="P:intracellular calcium ion homeostasis"/>
    <property type="evidence" value="ECO:0007669"/>
    <property type="project" value="TreeGrafter"/>
</dbReference>
<dbReference type="PANTHER" id="PTHR31503:SF22">
    <property type="entry name" value="VACUOLAR CALCIUM ION TRANSPORTER"/>
    <property type="match status" value="1"/>
</dbReference>
<dbReference type="InterPro" id="IPR004837">
    <property type="entry name" value="NaCa_Exmemb"/>
</dbReference>
<proteinExistence type="inferred from homology"/>
<accession>A0A7S4CN18</accession>
<feature type="domain" description="Sodium/calcium exchanger membrane region" evidence="11">
    <location>
        <begin position="89"/>
        <end position="240"/>
    </location>
</feature>
<dbReference type="PANTHER" id="PTHR31503">
    <property type="entry name" value="VACUOLAR CALCIUM ION TRANSPORTER"/>
    <property type="match status" value="1"/>
</dbReference>
<comment type="similarity">
    <text evidence="9">Belongs to the Ca(2+):cation antiporter (CaCA) (TC 2.A.19) family.</text>
</comment>
<keyword evidence="8 9" id="KW-0472">Membrane</keyword>
<dbReference type="EMBL" id="HBJA01037400">
    <property type="protein sequence ID" value="CAE0801614.1"/>
    <property type="molecule type" value="Transcribed_RNA"/>
</dbReference>
<evidence type="ECO:0000256" key="2">
    <source>
        <dbReference type="ARBA" id="ARBA00022448"/>
    </source>
</evidence>